<sequence>MEEKTCGEIINDFEPKIIKVLSKVSYNDQEDMKQEIKIKILEKVKMLDDLGVPGFLEFINKNE</sequence>
<comment type="caution">
    <text evidence="2">The sequence shown here is derived from an EMBL/GenBank/DDBJ whole genome shotgun (WGS) entry which is preliminary data.</text>
</comment>
<dbReference type="Pfam" id="PF12645">
    <property type="entry name" value="HTH_16"/>
    <property type="match status" value="1"/>
</dbReference>
<protein>
    <recommendedName>
        <fullName evidence="1">Helix-turn-helix conjugative transposon-like domain-containing protein</fullName>
    </recommendedName>
</protein>
<accession>A0ABR7VL20</accession>
<organism evidence="2 3">
    <name type="scientific">Virgibacillus halodenitrificans</name>
    <name type="common">Bacillus halodenitrificans</name>
    <dbReference type="NCBI Taxonomy" id="1482"/>
    <lineage>
        <taxon>Bacteria</taxon>
        <taxon>Bacillati</taxon>
        <taxon>Bacillota</taxon>
        <taxon>Bacilli</taxon>
        <taxon>Bacillales</taxon>
        <taxon>Bacillaceae</taxon>
        <taxon>Virgibacillus</taxon>
    </lineage>
</organism>
<evidence type="ECO:0000313" key="3">
    <source>
        <dbReference type="Proteomes" id="UP000621631"/>
    </source>
</evidence>
<dbReference type="EMBL" id="JACWEZ010000001">
    <property type="protein sequence ID" value="MBD1221522.1"/>
    <property type="molecule type" value="Genomic_DNA"/>
</dbReference>
<dbReference type="RefSeq" id="WP_189776942.1">
    <property type="nucleotide sequence ID" value="NZ_JACWEZ010000001.1"/>
</dbReference>
<keyword evidence="3" id="KW-1185">Reference proteome</keyword>
<dbReference type="InterPro" id="IPR024760">
    <property type="entry name" value="HTH_dom_conjug_TS-like"/>
</dbReference>
<evidence type="ECO:0000259" key="1">
    <source>
        <dbReference type="Pfam" id="PF12645"/>
    </source>
</evidence>
<name>A0ABR7VL20_VIRHA</name>
<evidence type="ECO:0000313" key="2">
    <source>
        <dbReference type="EMBL" id="MBD1221522.1"/>
    </source>
</evidence>
<reference evidence="2 3" key="1">
    <citation type="submission" date="2020-09" db="EMBL/GenBank/DDBJ databases">
        <title>Draft Genome Sequences of Oil-Oxidizing Bacteria Halomonas titanicae, Marinobacter lutaoensis, and Virgibacillus halodenitrificans Isolated from Highly Saline Environments.</title>
        <authorList>
            <person name="Grouzdev D.S."/>
            <person name="Sokolova D.S."/>
            <person name="Semenova E.M."/>
            <person name="Borzenkov I.A."/>
            <person name="Bidzhieva S.K."/>
            <person name="Poltaraus A.B."/>
            <person name="Nazina T.N."/>
        </authorList>
    </citation>
    <scope>NUCLEOTIDE SEQUENCE [LARGE SCALE GENOMIC DNA]</scope>
    <source>
        <strain evidence="2 3">VKM B-3472D</strain>
    </source>
</reference>
<proteinExistence type="predicted"/>
<gene>
    <name evidence="2" type="ORF">IC602_02715</name>
</gene>
<feature type="domain" description="Helix-turn-helix conjugative transposon-like" evidence="1">
    <location>
        <begin position="7"/>
        <end position="45"/>
    </location>
</feature>
<dbReference type="Proteomes" id="UP000621631">
    <property type="component" value="Unassembled WGS sequence"/>
</dbReference>